<keyword evidence="2" id="KW-1185">Reference proteome</keyword>
<protein>
    <submittedName>
        <fullName evidence="1">Uncharacterized protein</fullName>
    </submittedName>
</protein>
<evidence type="ECO:0000313" key="2">
    <source>
        <dbReference type="Proteomes" id="UP000530234"/>
    </source>
</evidence>
<sequence>MITDLRRRLRAARGAFLEPHRGPLTHSARAALEDLAELHPGAPHAALLEDALWHRARLVRAFAEGAQQVVIQRRTCGNCPNCEESR</sequence>
<name>A0A7W3T209_9ACTN</name>
<evidence type="ECO:0000313" key="1">
    <source>
        <dbReference type="EMBL" id="MBB0229489.1"/>
    </source>
</evidence>
<dbReference type="EMBL" id="VKHS01000129">
    <property type="protein sequence ID" value="MBB0229489.1"/>
    <property type="molecule type" value="Genomic_DNA"/>
</dbReference>
<comment type="caution">
    <text evidence="1">The sequence shown here is derived from an EMBL/GenBank/DDBJ whole genome shotgun (WGS) entry which is preliminary data.</text>
</comment>
<proteinExistence type="predicted"/>
<reference evidence="2" key="1">
    <citation type="submission" date="2019-10" db="EMBL/GenBank/DDBJ databases">
        <title>Streptomyces sp. nov., a novel actinobacterium isolated from alkaline environment.</title>
        <authorList>
            <person name="Golinska P."/>
        </authorList>
    </citation>
    <scope>NUCLEOTIDE SEQUENCE [LARGE SCALE GENOMIC DNA]</scope>
    <source>
        <strain evidence="2">DSM 42108</strain>
    </source>
</reference>
<dbReference type="AlphaFoldDB" id="A0A7W3T209"/>
<gene>
    <name evidence="1" type="ORF">FOE67_08170</name>
</gene>
<dbReference type="Proteomes" id="UP000530234">
    <property type="component" value="Unassembled WGS sequence"/>
</dbReference>
<organism evidence="1 2">
    <name type="scientific">Streptomyces calidiresistens</name>
    <dbReference type="NCBI Taxonomy" id="1485586"/>
    <lineage>
        <taxon>Bacteria</taxon>
        <taxon>Bacillati</taxon>
        <taxon>Actinomycetota</taxon>
        <taxon>Actinomycetes</taxon>
        <taxon>Kitasatosporales</taxon>
        <taxon>Streptomycetaceae</taxon>
        <taxon>Streptomyces</taxon>
    </lineage>
</organism>
<accession>A0A7W3T209</accession>
<dbReference type="RefSeq" id="WP_182662021.1">
    <property type="nucleotide sequence ID" value="NZ_VKHS01000129.1"/>
</dbReference>